<reference evidence="2 3" key="1">
    <citation type="submission" date="2015-01" db="EMBL/GenBank/DDBJ databases">
        <title>Enhanced salinomycin production by adjusting the supply of polyketide extender units in Streptomyce albus DSM 41398.</title>
        <authorList>
            <person name="Lu C."/>
        </authorList>
    </citation>
    <scope>NUCLEOTIDE SEQUENCE [LARGE SCALE GENOMIC DNA]</scope>
    <source>
        <strain evidence="3">ATCC 21838 / DSM 41398 / FERM P-419 / JCM 4703 / NBRC 107858</strain>
    </source>
</reference>
<name>A0A0B5EWY7_STRA4</name>
<organism evidence="2 3">
    <name type="scientific">Streptomyces albus (strain ATCC 21838 / DSM 41398 / FERM P-419 / JCM 4703 / NBRC 107858)</name>
    <dbReference type="NCBI Taxonomy" id="1081613"/>
    <lineage>
        <taxon>Bacteria</taxon>
        <taxon>Bacillati</taxon>
        <taxon>Actinomycetota</taxon>
        <taxon>Actinomycetes</taxon>
        <taxon>Kitasatosporales</taxon>
        <taxon>Streptomycetaceae</taxon>
        <taxon>Streptomyces</taxon>
    </lineage>
</organism>
<dbReference type="AlphaFoldDB" id="A0A0B5EWY7"/>
<dbReference type="EMBL" id="CP010519">
    <property type="protein sequence ID" value="AJE83720.1"/>
    <property type="molecule type" value="Genomic_DNA"/>
</dbReference>
<evidence type="ECO:0000313" key="2">
    <source>
        <dbReference type="EMBL" id="AJE83720.1"/>
    </source>
</evidence>
<dbReference type="Proteomes" id="UP000031523">
    <property type="component" value="Chromosome"/>
</dbReference>
<protein>
    <submittedName>
        <fullName evidence="2">Uncharacterized protein</fullName>
    </submittedName>
</protein>
<dbReference type="KEGG" id="sals:SLNWT_3344"/>
<keyword evidence="3" id="KW-1185">Reference proteome</keyword>
<feature type="region of interest" description="Disordered" evidence="1">
    <location>
        <begin position="1"/>
        <end position="37"/>
    </location>
</feature>
<sequence>MREGRSPGDSAPGTPPEGGEGVGTPAGRDGFPPLRGW</sequence>
<proteinExistence type="predicted"/>
<accession>A0A0B5EWY7</accession>
<evidence type="ECO:0000313" key="3">
    <source>
        <dbReference type="Proteomes" id="UP000031523"/>
    </source>
</evidence>
<gene>
    <name evidence="2" type="ORF">SLNWT_3344</name>
</gene>
<evidence type="ECO:0000256" key="1">
    <source>
        <dbReference type="SAM" id="MobiDB-lite"/>
    </source>
</evidence>